<dbReference type="AlphaFoldDB" id="A0A929MR20"/>
<gene>
    <name evidence="1" type="ORF">HXK00_00525</name>
</gene>
<evidence type="ECO:0000313" key="1">
    <source>
        <dbReference type="EMBL" id="MBF0934111.1"/>
    </source>
</evidence>
<comment type="caution">
    <text evidence="1">The sequence shown here is derived from an EMBL/GenBank/DDBJ whole genome shotgun (WGS) entry which is preliminary data.</text>
</comment>
<evidence type="ECO:0000313" key="2">
    <source>
        <dbReference type="Proteomes" id="UP000757900"/>
    </source>
</evidence>
<reference evidence="1" key="1">
    <citation type="submission" date="2020-04" db="EMBL/GenBank/DDBJ databases">
        <title>Deep metagenomics examines the oral microbiome during advanced dental caries in children, revealing novel taxa and co-occurrences with host molecules.</title>
        <authorList>
            <person name="Baker J.L."/>
            <person name="Morton J.T."/>
            <person name="Dinis M."/>
            <person name="Alvarez R."/>
            <person name="Tran N.C."/>
            <person name="Knight R."/>
            <person name="Edlund A."/>
        </authorList>
    </citation>
    <scope>NUCLEOTIDE SEQUENCE</scope>
    <source>
        <strain evidence="1">JCVI_23_bin.16</strain>
    </source>
</reference>
<name>A0A929MR20_ABIDE</name>
<sequence length="60" mass="7139">MPIGITRAGDQYENSRDRHDNYLDFIDDIYDDVYDDIDGFDSGRMHELTKHTSSFYRPTF</sequence>
<accession>A0A929MR20</accession>
<organism evidence="1 2">
    <name type="scientific">Abiotrophia defectiva</name>
    <name type="common">Streptococcus defectivus</name>
    <dbReference type="NCBI Taxonomy" id="46125"/>
    <lineage>
        <taxon>Bacteria</taxon>
        <taxon>Bacillati</taxon>
        <taxon>Bacillota</taxon>
        <taxon>Bacilli</taxon>
        <taxon>Lactobacillales</taxon>
        <taxon>Aerococcaceae</taxon>
        <taxon>Abiotrophia</taxon>
    </lineage>
</organism>
<dbReference type="EMBL" id="JABZFV010000001">
    <property type="protein sequence ID" value="MBF0934111.1"/>
    <property type="molecule type" value="Genomic_DNA"/>
</dbReference>
<protein>
    <submittedName>
        <fullName evidence="1">Uncharacterized protein</fullName>
    </submittedName>
</protein>
<dbReference type="Proteomes" id="UP000757900">
    <property type="component" value="Unassembled WGS sequence"/>
</dbReference>
<proteinExistence type="predicted"/>